<sequence>MGMMAEDGSDRVTTARERLVAANLFMRYDYAWKANEFKQCTSRLTGVTCRILYLYTVWQHAAETKRTKIQLDTENAESAAVSSPRNVYIDANGYPEFEHQVVTACELMGFDVITNQDERAQANLVFVYISPHGEERVDDQYAGFQSITQHHESIATETEQRPIFCFLLGEADFLEPPATTETERLRGLSGFAISQRFTPILQEAQYSSAAHFAVEFVPQVVKDQSERGQLNDLMNQFGCMDHNMIHHTEKWELYAPTESLFCQDEDVTQADEDEARFWLELTKGKTCDQCHEAHEKLFKCSRCTSAFYCSRDCQKVAWKLHKQLCGVQVPPAETAST</sequence>
<name>A0A8K1FCA2_PYTOL</name>
<organism evidence="6 7">
    <name type="scientific">Pythium oligandrum</name>
    <name type="common">Mycoparasitic fungus</name>
    <dbReference type="NCBI Taxonomy" id="41045"/>
    <lineage>
        <taxon>Eukaryota</taxon>
        <taxon>Sar</taxon>
        <taxon>Stramenopiles</taxon>
        <taxon>Oomycota</taxon>
        <taxon>Peronosporomycetes</taxon>
        <taxon>Pythiales</taxon>
        <taxon>Pythiaceae</taxon>
        <taxon>Pythium</taxon>
    </lineage>
</organism>
<proteinExistence type="predicted"/>
<feature type="domain" description="MYND-type" evidence="5">
    <location>
        <begin position="287"/>
        <end position="325"/>
    </location>
</feature>
<evidence type="ECO:0000256" key="3">
    <source>
        <dbReference type="ARBA" id="ARBA00022833"/>
    </source>
</evidence>
<dbReference type="GO" id="GO:0008270">
    <property type="term" value="F:zinc ion binding"/>
    <property type="evidence" value="ECO:0007669"/>
    <property type="project" value="UniProtKB-KW"/>
</dbReference>
<evidence type="ECO:0000256" key="1">
    <source>
        <dbReference type="ARBA" id="ARBA00022723"/>
    </source>
</evidence>
<keyword evidence="1" id="KW-0479">Metal-binding</keyword>
<dbReference type="AlphaFoldDB" id="A0A8K1FCA2"/>
<dbReference type="SUPFAM" id="SSF144232">
    <property type="entry name" value="HIT/MYND zinc finger-like"/>
    <property type="match status" value="1"/>
</dbReference>
<dbReference type="PROSITE" id="PS01360">
    <property type="entry name" value="ZF_MYND_1"/>
    <property type="match status" value="1"/>
</dbReference>
<protein>
    <recommendedName>
        <fullName evidence="5">MYND-type domain-containing protein</fullName>
    </recommendedName>
</protein>
<dbReference type="PROSITE" id="PS50865">
    <property type="entry name" value="ZF_MYND_2"/>
    <property type="match status" value="1"/>
</dbReference>
<reference evidence="6" key="1">
    <citation type="submission" date="2019-03" db="EMBL/GenBank/DDBJ databases">
        <title>Long read genome sequence of the mycoparasitic Pythium oligandrum ATCC 38472 isolated from sugarbeet rhizosphere.</title>
        <authorList>
            <person name="Gaulin E."/>
        </authorList>
    </citation>
    <scope>NUCLEOTIDE SEQUENCE</scope>
    <source>
        <strain evidence="6">ATCC 38472_TT</strain>
    </source>
</reference>
<dbReference type="Proteomes" id="UP000794436">
    <property type="component" value="Unassembled WGS sequence"/>
</dbReference>
<keyword evidence="2 4" id="KW-0863">Zinc-finger</keyword>
<dbReference type="OrthoDB" id="58802at2759"/>
<evidence type="ECO:0000259" key="5">
    <source>
        <dbReference type="PROSITE" id="PS50865"/>
    </source>
</evidence>
<accession>A0A8K1FCA2</accession>
<dbReference type="InterPro" id="IPR002893">
    <property type="entry name" value="Znf_MYND"/>
</dbReference>
<dbReference type="Gene3D" id="6.10.140.2220">
    <property type="match status" value="1"/>
</dbReference>
<evidence type="ECO:0000313" key="6">
    <source>
        <dbReference type="EMBL" id="TMW56971.1"/>
    </source>
</evidence>
<keyword evidence="7" id="KW-1185">Reference proteome</keyword>
<dbReference type="EMBL" id="SPLM01000144">
    <property type="protein sequence ID" value="TMW56971.1"/>
    <property type="molecule type" value="Genomic_DNA"/>
</dbReference>
<evidence type="ECO:0000256" key="2">
    <source>
        <dbReference type="ARBA" id="ARBA00022771"/>
    </source>
</evidence>
<gene>
    <name evidence="6" type="ORF">Poli38472_002896</name>
</gene>
<comment type="caution">
    <text evidence="6">The sequence shown here is derived from an EMBL/GenBank/DDBJ whole genome shotgun (WGS) entry which is preliminary data.</text>
</comment>
<evidence type="ECO:0000256" key="4">
    <source>
        <dbReference type="PROSITE-ProRule" id="PRU00134"/>
    </source>
</evidence>
<keyword evidence="3" id="KW-0862">Zinc</keyword>
<evidence type="ECO:0000313" key="7">
    <source>
        <dbReference type="Proteomes" id="UP000794436"/>
    </source>
</evidence>
<dbReference type="Pfam" id="PF01753">
    <property type="entry name" value="zf-MYND"/>
    <property type="match status" value="1"/>
</dbReference>